<keyword evidence="5" id="KW-0732">Signal</keyword>
<keyword evidence="8" id="KW-1185">Reference proteome</keyword>
<keyword evidence="5" id="KW-0813">Transport</keyword>
<keyword evidence="4 5" id="KW-0472">Membrane</keyword>
<dbReference type="RefSeq" id="XP_022335770.1">
    <property type="nucleotide sequence ID" value="XM_022480062.1"/>
</dbReference>
<dbReference type="InterPro" id="IPR006029">
    <property type="entry name" value="Neurotrans-gated_channel_TM"/>
</dbReference>
<organism evidence="8 9">
    <name type="scientific">Crassostrea virginica</name>
    <name type="common">Eastern oyster</name>
    <dbReference type="NCBI Taxonomy" id="6565"/>
    <lineage>
        <taxon>Eukaryota</taxon>
        <taxon>Metazoa</taxon>
        <taxon>Spiralia</taxon>
        <taxon>Lophotrochozoa</taxon>
        <taxon>Mollusca</taxon>
        <taxon>Bivalvia</taxon>
        <taxon>Autobranchia</taxon>
        <taxon>Pteriomorphia</taxon>
        <taxon>Ostreida</taxon>
        <taxon>Ostreoidea</taxon>
        <taxon>Ostreidae</taxon>
        <taxon>Crassostrea</taxon>
    </lineage>
</organism>
<dbReference type="GO" id="GO:0005230">
    <property type="term" value="F:extracellular ligand-gated monoatomic ion channel activity"/>
    <property type="evidence" value="ECO:0007669"/>
    <property type="project" value="InterPro"/>
</dbReference>
<dbReference type="InterPro" id="IPR038050">
    <property type="entry name" value="Neuro_actylchol_rec"/>
</dbReference>
<dbReference type="KEGG" id="cvn:111132271"/>
<gene>
    <name evidence="9" type="primary">LOC111132271</name>
</gene>
<keyword evidence="3 5" id="KW-1133">Transmembrane helix</keyword>
<evidence type="ECO:0000259" key="7">
    <source>
        <dbReference type="Pfam" id="PF02932"/>
    </source>
</evidence>
<dbReference type="InterPro" id="IPR036719">
    <property type="entry name" value="Neuro-gated_channel_TM_sf"/>
</dbReference>
<dbReference type="SUPFAM" id="SSF63712">
    <property type="entry name" value="Nicotinic receptor ligand binding domain-like"/>
    <property type="match status" value="1"/>
</dbReference>
<dbReference type="InterPro" id="IPR006201">
    <property type="entry name" value="Neur_channel"/>
</dbReference>
<dbReference type="CDD" id="cd19051">
    <property type="entry name" value="LGIC_TM_cation"/>
    <property type="match status" value="1"/>
</dbReference>
<dbReference type="Gene3D" id="1.20.58.390">
    <property type="entry name" value="Neurotransmitter-gated ion-channel transmembrane domain"/>
    <property type="match status" value="1"/>
</dbReference>
<dbReference type="InterPro" id="IPR036734">
    <property type="entry name" value="Neur_chan_lig-bd_sf"/>
</dbReference>
<evidence type="ECO:0000256" key="3">
    <source>
        <dbReference type="ARBA" id="ARBA00022989"/>
    </source>
</evidence>
<dbReference type="Pfam" id="PF02932">
    <property type="entry name" value="Neur_chan_memb"/>
    <property type="match status" value="1"/>
</dbReference>
<evidence type="ECO:0000259" key="6">
    <source>
        <dbReference type="Pfam" id="PF02931"/>
    </source>
</evidence>
<dbReference type="GeneID" id="111132271"/>
<name>A0A8B8E6J2_CRAVI</name>
<dbReference type="InterPro" id="IPR006202">
    <property type="entry name" value="Neur_chan_lig-bd"/>
</dbReference>
<feature type="chain" id="PRO_5034952953" evidence="5">
    <location>
        <begin position="26"/>
        <end position="455"/>
    </location>
</feature>
<dbReference type="FunFam" id="2.70.170.10:FF:000028">
    <property type="entry name" value="AcetylCholine Receptor"/>
    <property type="match status" value="1"/>
</dbReference>
<comment type="subcellular location">
    <subcellularLocation>
        <location evidence="1">Membrane</location>
        <topology evidence="1">Multi-pass membrane protein</topology>
    </subcellularLocation>
</comment>
<feature type="transmembrane region" description="Helical" evidence="5">
    <location>
        <begin position="270"/>
        <end position="287"/>
    </location>
</feature>
<proteinExistence type="inferred from homology"/>
<sequence>MVFDRGFCVVVKVIFFCAAFREAQSVTRTDLENIHQTLFSRTNGTNSFYLTDIRPSPRTIIAGSLQLYSIGGLDEISGKFSTLVSLTLSWHDERLHWNSSTYGWVHNISVKQKKIWTPTIMVRNPVQKRTHFGLRDNMAIISNDGEVHLTIDDYLETVCNFDVTHFPFDEQICDIEFLAWIYASVDVDFHQKYKDIDMELYSENGMWEVLETSATVKYYHKYSIDFATLKYTIKLKRQPGYFILSIFVPVIMLMLLNSVVFILPTDSGERVGYAITCLLSLAVFLTLTSDVLPKTSSPLSVLSCFLMLLVLVSAAICLLTIISLWLCHKDDKSHMPLILKKFTYFVHCRGSKIGATSEATERTIANKTKDRGNLGIVKMLPKNGRRMSIKSTKNSISSVKSYEKEPIEMEAKETKYSEIGWKQFSEVFDLVGFILTISVTGTLGFLYVTIAGGNL</sequence>
<feature type="transmembrane region" description="Helical" evidence="5">
    <location>
        <begin position="241"/>
        <end position="263"/>
    </location>
</feature>
<evidence type="ECO:0000256" key="5">
    <source>
        <dbReference type="RuleBase" id="RU000687"/>
    </source>
</evidence>
<dbReference type="SUPFAM" id="SSF90112">
    <property type="entry name" value="Neurotransmitter-gated ion-channel transmembrane pore"/>
    <property type="match status" value="1"/>
</dbReference>
<dbReference type="Proteomes" id="UP000694844">
    <property type="component" value="Chromosome 5"/>
</dbReference>
<comment type="similarity">
    <text evidence="5">Belongs to the ligand-gated ion channel (TC 1.A.9) family.</text>
</comment>
<dbReference type="CDD" id="cd18989">
    <property type="entry name" value="LGIC_ECD_cation"/>
    <property type="match status" value="1"/>
</dbReference>
<reference evidence="9" key="1">
    <citation type="submission" date="2025-08" db="UniProtKB">
        <authorList>
            <consortium name="RefSeq"/>
        </authorList>
    </citation>
    <scope>IDENTIFICATION</scope>
    <source>
        <tissue evidence="9">Whole sample</tissue>
    </source>
</reference>
<dbReference type="InterPro" id="IPR018000">
    <property type="entry name" value="Neurotransmitter_ion_chnl_CS"/>
</dbReference>
<dbReference type="GO" id="GO:0016020">
    <property type="term" value="C:membrane"/>
    <property type="evidence" value="ECO:0007669"/>
    <property type="project" value="UniProtKB-SubCell"/>
</dbReference>
<evidence type="ECO:0000313" key="8">
    <source>
        <dbReference type="Proteomes" id="UP000694844"/>
    </source>
</evidence>
<keyword evidence="5" id="KW-0406">Ion transport</keyword>
<protein>
    <submittedName>
        <fullName evidence="9">Acetylcholine receptor subunit beta-type unc-29-like</fullName>
    </submittedName>
</protein>
<feature type="domain" description="Neurotransmitter-gated ion-channel transmembrane" evidence="7">
    <location>
        <begin position="247"/>
        <end position="383"/>
    </location>
</feature>
<feature type="signal peptide" evidence="5">
    <location>
        <begin position="1"/>
        <end position="25"/>
    </location>
</feature>
<dbReference type="AlphaFoldDB" id="A0A8B8E6J2"/>
<dbReference type="Pfam" id="PF02931">
    <property type="entry name" value="Neur_chan_LBD"/>
    <property type="match status" value="1"/>
</dbReference>
<feature type="domain" description="Neurotransmitter-gated ion-channel ligand-binding" evidence="6">
    <location>
        <begin position="49"/>
        <end position="239"/>
    </location>
</feature>
<keyword evidence="5" id="KW-0407">Ion channel</keyword>
<evidence type="ECO:0000256" key="1">
    <source>
        <dbReference type="ARBA" id="ARBA00004141"/>
    </source>
</evidence>
<evidence type="ECO:0000313" key="9">
    <source>
        <dbReference type="RefSeq" id="XP_022335770.1"/>
    </source>
</evidence>
<dbReference type="PANTHER" id="PTHR18945">
    <property type="entry name" value="NEUROTRANSMITTER GATED ION CHANNEL"/>
    <property type="match status" value="1"/>
</dbReference>
<feature type="transmembrane region" description="Helical" evidence="5">
    <location>
        <begin position="427"/>
        <end position="450"/>
    </location>
</feature>
<dbReference type="GO" id="GO:0004888">
    <property type="term" value="F:transmembrane signaling receptor activity"/>
    <property type="evidence" value="ECO:0007669"/>
    <property type="project" value="InterPro"/>
</dbReference>
<evidence type="ECO:0000256" key="4">
    <source>
        <dbReference type="ARBA" id="ARBA00023136"/>
    </source>
</evidence>
<keyword evidence="2 5" id="KW-0812">Transmembrane</keyword>
<dbReference type="OrthoDB" id="5866477at2759"/>
<accession>A0A8B8E6J2</accession>
<dbReference type="PRINTS" id="PR00252">
    <property type="entry name" value="NRIONCHANNEL"/>
</dbReference>
<feature type="transmembrane region" description="Helical" evidence="5">
    <location>
        <begin position="299"/>
        <end position="327"/>
    </location>
</feature>
<evidence type="ECO:0000256" key="2">
    <source>
        <dbReference type="ARBA" id="ARBA00022692"/>
    </source>
</evidence>
<dbReference type="Gene3D" id="2.70.170.10">
    <property type="entry name" value="Neurotransmitter-gated ion-channel ligand-binding domain"/>
    <property type="match status" value="1"/>
</dbReference>
<dbReference type="PROSITE" id="PS00236">
    <property type="entry name" value="NEUROTR_ION_CHANNEL"/>
    <property type="match status" value="1"/>
</dbReference>